<dbReference type="InterPro" id="IPR050448">
    <property type="entry name" value="OpgB/LTA_synthase_biosynth"/>
</dbReference>
<evidence type="ECO:0000313" key="10">
    <source>
        <dbReference type="Proteomes" id="UP001597337"/>
    </source>
</evidence>
<name>A0ABW4YCJ7_9GAMM</name>
<dbReference type="InterPro" id="IPR017850">
    <property type="entry name" value="Alkaline_phosphatase_core_sf"/>
</dbReference>
<organism evidence="9 10">
    <name type="scientific">Thiorhodococcus fuscus</name>
    <dbReference type="NCBI Taxonomy" id="527200"/>
    <lineage>
        <taxon>Bacteria</taxon>
        <taxon>Pseudomonadati</taxon>
        <taxon>Pseudomonadota</taxon>
        <taxon>Gammaproteobacteria</taxon>
        <taxon>Chromatiales</taxon>
        <taxon>Chromatiaceae</taxon>
        <taxon>Thiorhodococcus</taxon>
    </lineage>
</organism>
<evidence type="ECO:0000256" key="5">
    <source>
        <dbReference type="ARBA" id="ARBA00023136"/>
    </source>
</evidence>
<reference evidence="10" key="1">
    <citation type="journal article" date="2019" name="Int. J. Syst. Evol. Microbiol.">
        <title>The Global Catalogue of Microorganisms (GCM) 10K type strain sequencing project: providing services to taxonomists for standard genome sequencing and annotation.</title>
        <authorList>
            <consortium name="The Broad Institute Genomics Platform"/>
            <consortium name="The Broad Institute Genome Sequencing Center for Infectious Disease"/>
            <person name="Wu L."/>
            <person name="Ma J."/>
        </authorList>
    </citation>
    <scope>NUCLEOTIDE SEQUENCE [LARGE SCALE GENOMIC DNA]</scope>
    <source>
        <strain evidence="10">KACC 12597</strain>
    </source>
</reference>
<dbReference type="EMBL" id="JBHUHX010000048">
    <property type="protein sequence ID" value="MFD2113365.1"/>
    <property type="molecule type" value="Genomic_DNA"/>
</dbReference>
<feature type="transmembrane region" description="Helical" evidence="7">
    <location>
        <begin position="143"/>
        <end position="164"/>
    </location>
</feature>
<protein>
    <submittedName>
        <fullName evidence="9">Sulfatase-like hydrolase/transferase</fullName>
    </submittedName>
</protein>
<evidence type="ECO:0000313" key="9">
    <source>
        <dbReference type="EMBL" id="MFD2113365.1"/>
    </source>
</evidence>
<comment type="subcellular location">
    <subcellularLocation>
        <location evidence="1">Cell membrane</location>
        <topology evidence="1">Multi-pass membrane protein</topology>
    </subcellularLocation>
</comment>
<evidence type="ECO:0000256" key="2">
    <source>
        <dbReference type="ARBA" id="ARBA00022475"/>
    </source>
</evidence>
<sequence>MKSSIRSRLARRLLPWAGALIFVVLWYVAAQIAIAQIFETALQNNWVYARDLGAHLLIGALLFGMSRSLPRFIVTATAIFTALTFGNAMKLAILGAPVAPDDFVAARNMFLLLDGWQLAAAIALVIVPLALLAWAIDWRRGWSWANLGLLGAGIGAVMLAPAPITKVLDATLGNSVWNQPGNFAARGLPLHLLQETARNLSRRVAPPTQSEVTTAFAVVEDGTKSDFVKVSAQSDTRRRNVHMILLESFWDPTLLTASKLDADPFDPAFRALWKSSGESHLLSPVFGGYTANTEFEVLCGLPVTEDNVFFETGLKRSAPCLPAHLVEAGYRTLASHPNAASFWNRVNAYRRIGIQTYWSDRDFLLDDMNRNFLSDASLYRQVLEKIGPELRGSQPLFDYVLTYFGHLDYPLNDRRPKVIHAAPGHETVEAYANTVYYKSRELMAFLKELRQQDPDGLIVLFGDHLPALGPNFGGYTESGILKSQRGDFDDSMMRTLVRTPLVVIDGQRGPVKLGDLPAYQIPALLLELLGDRRPSIMDLANRDPDKAPIRPLPGLNVTLADTETKVCRDGESTDSECARPSHWVEAIKTLRTDIFSGEQHSLKNLDPPGGGFREASVGSAAQLSDQL</sequence>
<comment type="caution">
    <text evidence="9">The sequence shown here is derived from an EMBL/GenBank/DDBJ whole genome shotgun (WGS) entry which is preliminary data.</text>
</comment>
<feature type="transmembrane region" description="Helical" evidence="7">
    <location>
        <begin position="72"/>
        <end position="96"/>
    </location>
</feature>
<dbReference type="Proteomes" id="UP001597337">
    <property type="component" value="Unassembled WGS sequence"/>
</dbReference>
<evidence type="ECO:0000256" key="7">
    <source>
        <dbReference type="SAM" id="Phobius"/>
    </source>
</evidence>
<keyword evidence="5 7" id="KW-0472">Membrane</keyword>
<feature type="region of interest" description="Disordered" evidence="6">
    <location>
        <begin position="599"/>
        <end position="627"/>
    </location>
</feature>
<evidence type="ECO:0000256" key="1">
    <source>
        <dbReference type="ARBA" id="ARBA00004651"/>
    </source>
</evidence>
<evidence type="ECO:0000256" key="4">
    <source>
        <dbReference type="ARBA" id="ARBA00022989"/>
    </source>
</evidence>
<gene>
    <name evidence="9" type="ORF">ACFSJC_16065</name>
</gene>
<feature type="transmembrane region" description="Helical" evidence="7">
    <location>
        <begin position="46"/>
        <end position="65"/>
    </location>
</feature>
<dbReference type="SUPFAM" id="SSF53649">
    <property type="entry name" value="Alkaline phosphatase-like"/>
    <property type="match status" value="1"/>
</dbReference>
<keyword evidence="4 7" id="KW-1133">Transmembrane helix</keyword>
<feature type="transmembrane region" description="Helical" evidence="7">
    <location>
        <begin position="116"/>
        <end position="136"/>
    </location>
</feature>
<dbReference type="PANTHER" id="PTHR47371">
    <property type="entry name" value="LIPOTEICHOIC ACID SYNTHASE"/>
    <property type="match status" value="1"/>
</dbReference>
<dbReference type="RefSeq" id="WP_386028161.1">
    <property type="nucleotide sequence ID" value="NZ_JBHUHX010000048.1"/>
</dbReference>
<proteinExistence type="predicted"/>
<keyword evidence="2" id="KW-1003">Cell membrane</keyword>
<accession>A0ABW4YCJ7</accession>
<evidence type="ECO:0000256" key="3">
    <source>
        <dbReference type="ARBA" id="ARBA00022692"/>
    </source>
</evidence>
<feature type="domain" description="Sulfatase N-terminal" evidence="8">
    <location>
        <begin position="239"/>
        <end position="504"/>
    </location>
</feature>
<dbReference type="CDD" id="cd16015">
    <property type="entry name" value="LTA_synthase"/>
    <property type="match status" value="1"/>
</dbReference>
<dbReference type="InterPro" id="IPR000917">
    <property type="entry name" value="Sulfatase_N"/>
</dbReference>
<keyword evidence="3 7" id="KW-0812">Transmembrane</keyword>
<evidence type="ECO:0000259" key="8">
    <source>
        <dbReference type="Pfam" id="PF00884"/>
    </source>
</evidence>
<evidence type="ECO:0000256" key="6">
    <source>
        <dbReference type="SAM" id="MobiDB-lite"/>
    </source>
</evidence>
<dbReference type="Gene3D" id="3.40.720.10">
    <property type="entry name" value="Alkaline Phosphatase, subunit A"/>
    <property type="match status" value="1"/>
</dbReference>
<keyword evidence="10" id="KW-1185">Reference proteome</keyword>
<dbReference type="PANTHER" id="PTHR47371:SF3">
    <property type="entry name" value="PHOSPHOGLYCEROL TRANSFERASE I"/>
    <property type="match status" value="1"/>
</dbReference>
<dbReference type="Pfam" id="PF00884">
    <property type="entry name" value="Sulfatase"/>
    <property type="match status" value="1"/>
</dbReference>